<keyword evidence="6 8" id="KW-1133">Transmembrane helix</keyword>
<feature type="transmembrane region" description="Helical" evidence="8">
    <location>
        <begin position="20"/>
        <end position="36"/>
    </location>
</feature>
<keyword evidence="3" id="KW-0813">Transport</keyword>
<evidence type="ECO:0000256" key="4">
    <source>
        <dbReference type="ARBA" id="ARBA00022475"/>
    </source>
</evidence>
<feature type="transmembrane region" description="Helical" evidence="8">
    <location>
        <begin position="69"/>
        <end position="92"/>
    </location>
</feature>
<evidence type="ECO:0000313" key="9">
    <source>
        <dbReference type="EMBL" id="MEJ8855361.1"/>
    </source>
</evidence>
<dbReference type="PANTHER" id="PTHR21716:SF53">
    <property type="entry name" value="PERMEASE PERM-RELATED"/>
    <property type="match status" value="1"/>
</dbReference>
<feature type="transmembrane region" description="Helical" evidence="8">
    <location>
        <begin position="42"/>
        <end position="62"/>
    </location>
</feature>
<accession>A0ABU8X6J4</accession>
<comment type="similarity">
    <text evidence="2">Belongs to the autoinducer-2 exporter (AI-2E) (TC 2.A.86) family.</text>
</comment>
<keyword evidence="5 8" id="KW-0812">Transmembrane</keyword>
<dbReference type="Pfam" id="PF01594">
    <property type="entry name" value="AI-2E_transport"/>
    <property type="match status" value="1"/>
</dbReference>
<feature type="transmembrane region" description="Helical" evidence="8">
    <location>
        <begin position="274"/>
        <end position="293"/>
    </location>
</feature>
<dbReference type="Proteomes" id="UP001367030">
    <property type="component" value="Unassembled WGS sequence"/>
</dbReference>
<evidence type="ECO:0000256" key="6">
    <source>
        <dbReference type="ARBA" id="ARBA00022989"/>
    </source>
</evidence>
<dbReference type="EMBL" id="JBBKZS010000004">
    <property type="protein sequence ID" value="MEJ8855361.1"/>
    <property type="molecule type" value="Genomic_DNA"/>
</dbReference>
<protein>
    <submittedName>
        <fullName evidence="9">AI-2E family transporter</fullName>
    </submittedName>
</protein>
<gene>
    <name evidence="9" type="ORF">WKW79_12315</name>
</gene>
<evidence type="ECO:0000256" key="5">
    <source>
        <dbReference type="ARBA" id="ARBA00022692"/>
    </source>
</evidence>
<dbReference type="PANTHER" id="PTHR21716">
    <property type="entry name" value="TRANSMEMBRANE PROTEIN"/>
    <property type="match status" value="1"/>
</dbReference>
<feature type="transmembrane region" description="Helical" evidence="8">
    <location>
        <begin position="240"/>
        <end position="268"/>
    </location>
</feature>
<dbReference type="InterPro" id="IPR002549">
    <property type="entry name" value="AI-2E-like"/>
</dbReference>
<name>A0ABU8X6J4_9BURK</name>
<proteinExistence type="inferred from homology"/>
<organism evidence="9 10">
    <name type="scientific">Variovorax robiniae</name>
    <dbReference type="NCBI Taxonomy" id="1836199"/>
    <lineage>
        <taxon>Bacteria</taxon>
        <taxon>Pseudomonadati</taxon>
        <taxon>Pseudomonadota</taxon>
        <taxon>Betaproteobacteria</taxon>
        <taxon>Burkholderiales</taxon>
        <taxon>Comamonadaceae</taxon>
        <taxon>Variovorax</taxon>
    </lineage>
</organism>
<feature type="transmembrane region" description="Helical" evidence="8">
    <location>
        <begin position="300"/>
        <end position="319"/>
    </location>
</feature>
<sequence>MNDGQPPDPQPPPASVRREVALAILAGTAVLALLYFGREVLVPITLALILSLAVAPIVRLLRQVGLGQVIAVLTTAAGLAVLLVGMLSVIGVQMVQIAQSLPQYESTIRLKAQSLRGLTLDRVEAIEGAARKVTDHLGEATAEAPELSAAAASVPGRAVPVEVRTPRPGALERLTQVASSTWAPLQTAGIVLVVLLFALLEHESLRDRFIRLAGGADLRSTTTAINDAGERLSRFFVSQFAVNFGVGLVLWAGLALVGLPHAGLWAVLTAVLRFVPYVGVVAAALSAGLLAAAVDPGWTLVLLTLGIFVLVEVVVSQLIEPQLYGHTTGLSPLSVVVSAIFWSWLWGPVGLIVSTPLTLCLVVAGRHVKALGFLDVLLGDTQALTLPQRFYQRALSGDADEIIAAARVFLKRRPFAAYCDLVLLRAMYLARQDLGVGAISPEQQHKVRGAIVAVVDALGGATRSQRRRYARATVLDDISAGRLLRDHRVEATGKWQGSLTAPAGTVVLCLGMGSIGDDLATELLVRILRDLRIDARHVLIEEVVDGPPPGATAESLSMMCVVSVLPLQHAERRHAVMSEIHRRLPQLPVMSLLFPEAPGGPVIRSEHAGELVVGSFEEAAQHAMSHFEGRNESLTAKSA</sequence>
<keyword evidence="7 8" id="KW-0472">Membrane</keyword>
<reference evidence="9 10" key="1">
    <citation type="submission" date="2024-03" db="EMBL/GenBank/DDBJ databases">
        <title>Novel species of the genus Variovorax.</title>
        <authorList>
            <person name="Liu Q."/>
            <person name="Xin Y.-H."/>
        </authorList>
    </citation>
    <scope>NUCLEOTIDE SEQUENCE [LARGE SCALE GENOMIC DNA]</scope>
    <source>
        <strain evidence="9 10">KACC 18901</strain>
    </source>
</reference>
<evidence type="ECO:0000256" key="7">
    <source>
        <dbReference type="ARBA" id="ARBA00023136"/>
    </source>
</evidence>
<evidence type="ECO:0000256" key="2">
    <source>
        <dbReference type="ARBA" id="ARBA00009773"/>
    </source>
</evidence>
<comment type="subcellular location">
    <subcellularLocation>
        <location evidence="1">Cell membrane</location>
        <topology evidence="1">Multi-pass membrane protein</topology>
    </subcellularLocation>
</comment>
<keyword evidence="4" id="KW-1003">Cell membrane</keyword>
<feature type="transmembrane region" description="Helical" evidence="8">
    <location>
        <begin position="339"/>
        <end position="364"/>
    </location>
</feature>
<comment type="caution">
    <text evidence="9">The sequence shown here is derived from an EMBL/GenBank/DDBJ whole genome shotgun (WGS) entry which is preliminary data.</text>
</comment>
<evidence type="ECO:0000256" key="1">
    <source>
        <dbReference type="ARBA" id="ARBA00004651"/>
    </source>
</evidence>
<dbReference type="RefSeq" id="WP_340335437.1">
    <property type="nucleotide sequence ID" value="NZ_JBBKZS010000004.1"/>
</dbReference>
<evidence type="ECO:0000256" key="3">
    <source>
        <dbReference type="ARBA" id="ARBA00022448"/>
    </source>
</evidence>
<evidence type="ECO:0000313" key="10">
    <source>
        <dbReference type="Proteomes" id="UP001367030"/>
    </source>
</evidence>
<keyword evidence="10" id="KW-1185">Reference proteome</keyword>
<evidence type="ECO:0000256" key="8">
    <source>
        <dbReference type="SAM" id="Phobius"/>
    </source>
</evidence>